<dbReference type="EMBL" id="JAAIIJ010000004">
    <property type="protein sequence ID" value="NMN01807.1"/>
    <property type="molecule type" value="Genomic_DNA"/>
</dbReference>
<proteinExistence type="predicted"/>
<dbReference type="Pfam" id="PF05973">
    <property type="entry name" value="Gp49"/>
    <property type="match status" value="1"/>
</dbReference>
<comment type="caution">
    <text evidence="1">The sequence shown here is derived from an EMBL/GenBank/DDBJ whole genome shotgun (WGS) entry which is preliminary data.</text>
</comment>
<protein>
    <submittedName>
        <fullName evidence="1">Toxin RelE</fullName>
    </submittedName>
</protein>
<evidence type="ECO:0000313" key="1">
    <source>
        <dbReference type="EMBL" id="NMN01807.1"/>
    </source>
</evidence>
<dbReference type="Proteomes" id="UP000553756">
    <property type="component" value="Unassembled WGS sequence"/>
</dbReference>
<evidence type="ECO:0000313" key="2">
    <source>
        <dbReference type="Proteomes" id="UP000553756"/>
    </source>
</evidence>
<sequence length="65" mass="7700">MGEKLDGEIWEIRSQVAGNIQRACYFQKVGAKYVITHGFTKKTQKTPPQEIERAKEIMKRYRKER</sequence>
<dbReference type="InterPro" id="IPR009241">
    <property type="entry name" value="HigB-like"/>
</dbReference>
<organism evidence="1 2">
    <name type="scientific">Bifidobacterium panos</name>
    <dbReference type="NCBI Taxonomy" id="2675321"/>
    <lineage>
        <taxon>Bacteria</taxon>
        <taxon>Bacillati</taxon>
        <taxon>Actinomycetota</taxon>
        <taxon>Actinomycetes</taxon>
        <taxon>Bifidobacteriales</taxon>
        <taxon>Bifidobacteriaceae</taxon>
        <taxon>Bifidobacterium</taxon>
    </lineage>
</organism>
<name>A0ABX1SYE4_9BIFI</name>
<gene>
    <name evidence="1" type="ORF">G1C94_0428</name>
</gene>
<keyword evidence="2" id="KW-1185">Reference proteome</keyword>
<accession>A0ABX1SYE4</accession>
<reference evidence="1 2" key="1">
    <citation type="submission" date="2020-02" db="EMBL/GenBank/DDBJ databases">
        <title>Characterization of phylogenetic diversity of novel bifidobacterial species isolated in Czech ZOOs.</title>
        <authorList>
            <person name="Lugli G.A."/>
            <person name="Vera N.B."/>
            <person name="Ventura M."/>
        </authorList>
    </citation>
    <scope>NUCLEOTIDE SEQUENCE [LARGE SCALE GENOMIC DNA]</scope>
    <source>
        <strain evidence="1 2">DSM 109963</strain>
    </source>
</reference>
<dbReference type="RefSeq" id="WP_216656786.1">
    <property type="nucleotide sequence ID" value="NZ_JAAIIJ010000004.1"/>
</dbReference>